<protein>
    <submittedName>
        <fullName evidence="2">Uncharacterized protein</fullName>
    </submittedName>
</protein>
<evidence type="ECO:0000256" key="1">
    <source>
        <dbReference type="SAM" id="Phobius"/>
    </source>
</evidence>
<dbReference type="EMBL" id="JAASQI010000002">
    <property type="protein sequence ID" value="NIJ57184.1"/>
    <property type="molecule type" value="Genomic_DNA"/>
</dbReference>
<name>A0ABX0UW52_9HYPH</name>
<sequence>MSSTPTSQRFTFLYAMLAPLLAALWLIREYIL</sequence>
<keyword evidence="1" id="KW-1133">Transmembrane helix</keyword>
<proteinExistence type="predicted"/>
<dbReference type="Proteomes" id="UP001429580">
    <property type="component" value="Unassembled WGS sequence"/>
</dbReference>
<reference evidence="2 3" key="1">
    <citation type="submission" date="2020-03" db="EMBL/GenBank/DDBJ databases">
        <title>Genomic Encyclopedia of Type Strains, Phase IV (KMG-IV): sequencing the most valuable type-strain genomes for metagenomic binning, comparative biology and taxonomic classification.</title>
        <authorList>
            <person name="Goeker M."/>
        </authorList>
    </citation>
    <scope>NUCLEOTIDE SEQUENCE [LARGE SCALE GENOMIC DNA]</scope>
    <source>
        <strain evidence="2 3">DSM 103870</strain>
    </source>
</reference>
<organism evidence="2 3">
    <name type="scientific">Pseudochelatococcus lubricantis</name>
    <dbReference type="NCBI Taxonomy" id="1538102"/>
    <lineage>
        <taxon>Bacteria</taxon>
        <taxon>Pseudomonadati</taxon>
        <taxon>Pseudomonadota</taxon>
        <taxon>Alphaproteobacteria</taxon>
        <taxon>Hyphomicrobiales</taxon>
        <taxon>Chelatococcaceae</taxon>
        <taxon>Pseudochelatococcus</taxon>
    </lineage>
</organism>
<keyword evidence="3" id="KW-1185">Reference proteome</keyword>
<keyword evidence="1" id="KW-0812">Transmembrane</keyword>
<keyword evidence="1" id="KW-0472">Membrane</keyword>
<comment type="caution">
    <text evidence="2">The sequence shown here is derived from an EMBL/GenBank/DDBJ whole genome shotgun (WGS) entry which is preliminary data.</text>
</comment>
<feature type="transmembrane region" description="Helical" evidence="1">
    <location>
        <begin position="12"/>
        <end position="31"/>
    </location>
</feature>
<evidence type="ECO:0000313" key="2">
    <source>
        <dbReference type="EMBL" id="NIJ57184.1"/>
    </source>
</evidence>
<accession>A0ABX0UW52</accession>
<evidence type="ECO:0000313" key="3">
    <source>
        <dbReference type="Proteomes" id="UP001429580"/>
    </source>
</evidence>
<gene>
    <name evidence="2" type="ORF">FHS82_001010</name>
</gene>